<reference evidence="2 3" key="1">
    <citation type="submission" date="2017-09" db="EMBL/GenBank/DDBJ databases">
        <authorList>
            <person name="Ehlers B."/>
            <person name="Leendertz F.H."/>
        </authorList>
    </citation>
    <scope>NUCLEOTIDE SEQUENCE [LARGE SCALE GENOMIC DNA]</scope>
    <source>
        <strain evidence="2 3">USBA 140</strain>
    </source>
</reference>
<evidence type="ECO:0000313" key="2">
    <source>
        <dbReference type="EMBL" id="SOD91166.1"/>
    </source>
</evidence>
<protein>
    <submittedName>
        <fullName evidence="2">Osmotically inducible lipoprotein OsmB</fullName>
    </submittedName>
</protein>
<evidence type="ECO:0000256" key="1">
    <source>
        <dbReference type="SAM" id="SignalP"/>
    </source>
</evidence>
<dbReference type="PROSITE" id="PS51257">
    <property type="entry name" value="PROKAR_LIPOPROTEIN"/>
    <property type="match status" value="1"/>
</dbReference>
<feature type="signal peptide" evidence="1">
    <location>
        <begin position="1"/>
        <end position="18"/>
    </location>
</feature>
<organism evidence="2 3">
    <name type="scientific">Caenispirillum bisanense</name>
    <dbReference type="NCBI Taxonomy" id="414052"/>
    <lineage>
        <taxon>Bacteria</taxon>
        <taxon>Pseudomonadati</taxon>
        <taxon>Pseudomonadota</taxon>
        <taxon>Alphaproteobacteria</taxon>
        <taxon>Rhodospirillales</taxon>
        <taxon>Novispirillaceae</taxon>
        <taxon>Caenispirillum</taxon>
    </lineage>
</organism>
<dbReference type="AlphaFoldDB" id="A0A286G7I1"/>
<feature type="chain" id="PRO_5013375568" evidence="1">
    <location>
        <begin position="19"/>
        <end position="77"/>
    </location>
</feature>
<keyword evidence="2" id="KW-0449">Lipoprotein</keyword>
<keyword evidence="3" id="KW-1185">Reference proteome</keyword>
<dbReference type="RefSeq" id="WP_097277692.1">
    <property type="nucleotide sequence ID" value="NZ_OCNJ01000001.1"/>
</dbReference>
<accession>A0A286G7I1</accession>
<keyword evidence="1" id="KW-0732">Signal</keyword>
<dbReference type="EMBL" id="OCNJ01000001">
    <property type="protein sequence ID" value="SOD91166.1"/>
    <property type="molecule type" value="Genomic_DNA"/>
</dbReference>
<name>A0A286G7I1_9PROT</name>
<sequence>MRKFIAATAVCASVLGLAACDGMSRQEKYVGGGAAAGAAGGALLGGSAGAAALGGLAGAAGGYAVNEATKDDGELFD</sequence>
<dbReference type="Proteomes" id="UP000219621">
    <property type="component" value="Unassembled WGS sequence"/>
</dbReference>
<gene>
    <name evidence="2" type="ORF">SAMN05421508_101841</name>
</gene>
<proteinExistence type="predicted"/>
<evidence type="ECO:0000313" key="3">
    <source>
        <dbReference type="Proteomes" id="UP000219621"/>
    </source>
</evidence>